<dbReference type="Pfam" id="PF25164">
    <property type="entry name" value="CoiA_N"/>
    <property type="match status" value="1"/>
</dbReference>
<protein>
    <recommendedName>
        <fullName evidence="1">Competence protein CoiA-like N-terminal domain-containing protein</fullName>
    </recommendedName>
</protein>
<sequence length="296" mass="33389">MRKLPLIVGIGEDGKIVPIRRAKSGLKCRCFCPGCGAALSAKKGKVNAHHFAHHGAGECPGGIESGLHRFAKAVLHHHSCLLMPPVLVHQLTRHVRGPSLFKYHKTSEEVGIKGFVADVLLYGKEKLVVELKVSHAVDSLKERAFIRAGIPSLEIDVLAIFRELVNESRGQDTKELARRIINFGGRDRGRAVHGRWLFNPLQHQFEYRRRKTSKQLKVKHSEWRGYHHFRTIGCPCPRRQRFHGGDNWSGSYARTYQDCIGCPHLVEMVYDNAWVGYQWTPVRVKAVLCGWSGATP</sequence>
<dbReference type="InterPro" id="IPR057253">
    <property type="entry name" value="CoiA-like_N"/>
</dbReference>
<evidence type="ECO:0000313" key="2">
    <source>
        <dbReference type="EMBL" id="SEP60396.1"/>
    </source>
</evidence>
<dbReference type="InParanoid" id="A0A1H8Z7P1"/>
<evidence type="ECO:0000313" key="3">
    <source>
        <dbReference type="Proteomes" id="UP000199021"/>
    </source>
</evidence>
<dbReference type="STRING" id="478744.SAMN05444359_101209"/>
<organism evidence="2 3">
    <name type="scientific">Neolewinella agarilytica</name>
    <dbReference type="NCBI Taxonomy" id="478744"/>
    <lineage>
        <taxon>Bacteria</taxon>
        <taxon>Pseudomonadati</taxon>
        <taxon>Bacteroidota</taxon>
        <taxon>Saprospiria</taxon>
        <taxon>Saprospirales</taxon>
        <taxon>Lewinellaceae</taxon>
        <taxon>Neolewinella</taxon>
    </lineage>
</organism>
<keyword evidence="3" id="KW-1185">Reference proteome</keyword>
<gene>
    <name evidence="2" type="ORF">SAMN05444359_101209</name>
</gene>
<dbReference type="AlphaFoldDB" id="A0A1H8Z7P1"/>
<feature type="domain" description="Competence protein CoiA-like N-terminal" evidence="1">
    <location>
        <begin position="29"/>
        <end position="60"/>
    </location>
</feature>
<accession>A0A1H8Z7P1</accession>
<name>A0A1H8Z7P1_9BACT</name>
<reference evidence="3" key="1">
    <citation type="submission" date="2016-10" db="EMBL/GenBank/DDBJ databases">
        <authorList>
            <person name="Varghese N."/>
            <person name="Submissions S."/>
        </authorList>
    </citation>
    <scope>NUCLEOTIDE SEQUENCE [LARGE SCALE GENOMIC DNA]</scope>
    <source>
        <strain evidence="3">DSM 24740</strain>
    </source>
</reference>
<dbReference type="EMBL" id="FOFB01000001">
    <property type="protein sequence ID" value="SEP60396.1"/>
    <property type="molecule type" value="Genomic_DNA"/>
</dbReference>
<dbReference type="Proteomes" id="UP000199021">
    <property type="component" value="Unassembled WGS sequence"/>
</dbReference>
<evidence type="ECO:0000259" key="1">
    <source>
        <dbReference type="Pfam" id="PF25164"/>
    </source>
</evidence>
<proteinExistence type="predicted"/>